<feature type="non-terminal residue" evidence="1">
    <location>
        <position position="75"/>
    </location>
</feature>
<dbReference type="AlphaFoldDB" id="A0A0C2X4B0"/>
<dbReference type="Proteomes" id="UP000054097">
    <property type="component" value="Unassembled WGS sequence"/>
</dbReference>
<sequence>MVKGNYNVHFVLAFSGRYYRGGLLSQEESWMDDVESICAESDLHAIQQVEEKLVGDNWAIPSSVEFNRTINGSKI</sequence>
<organism evidence="1 2">
    <name type="scientific">Serendipita vermifera MAFF 305830</name>
    <dbReference type="NCBI Taxonomy" id="933852"/>
    <lineage>
        <taxon>Eukaryota</taxon>
        <taxon>Fungi</taxon>
        <taxon>Dikarya</taxon>
        <taxon>Basidiomycota</taxon>
        <taxon>Agaricomycotina</taxon>
        <taxon>Agaricomycetes</taxon>
        <taxon>Sebacinales</taxon>
        <taxon>Serendipitaceae</taxon>
        <taxon>Serendipita</taxon>
    </lineage>
</organism>
<proteinExistence type="predicted"/>
<dbReference type="EMBL" id="KN824327">
    <property type="protein sequence ID" value="KIM24192.1"/>
    <property type="molecule type" value="Genomic_DNA"/>
</dbReference>
<dbReference type="HOGENOM" id="CLU_2677930_0_0_1"/>
<reference evidence="2" key="2">
    <citation type="submission" date="2015-01" db="EMBL/GenBank/DDBJ databases">
        <title>Evolutionary Origins and Diversification of the Mycorrhizal Mutualists.</title>
        <authorList>
            <consortium name="DOE Joint Genome Institute"/>
            <consortium name="Mycorrhizal Genomics Consortium"/>
            <person name="Kohler A."/>
            <person name="Kuo A."/>
            <person name="Nagy L.G."/>
            <person name="Floudas D."/>
            <person name="Copeland A."/>
            <person name="Barry K.W."/>
            <person name="Cichocki N."/>
            <person name="Veneault-Fourrey C."/>
            <person name="LaButti K."/>
            <person name="Lindquist E.A."/>
            <person name="Lipzen A."/>
            <person name="Lundell T."/>
            <person name="Morin E."/>
            <person name="Murat C."/>
            <person name="Riley R."/>
            <person name="Ohm R."/>
            <person name="Sun H."/>
            <person name="Tunlid A."/>
            <person name="Henrissat B."/>
            <person name="Grigoriev I.V."/>
            <person name="Hibbett D.S."/>
            <person name="Martin F."/>
        </authorList>
    </citation>
    <scope>NUCLEOTIDE SEQUENCE [LARGE SCALE GENOMIC DNA]</scope>
    <source>
        <strain evidence="2">MAFF 305830</strain>
    </source>
</reference>
<evidence type="ECO:0000313" key="1">
    <source>
        <dbReference type="EMBL" id="KIM24192.1"/>
    </source>
</evidence>
<name>A0A0C2X4B0_SERVB</name>
<gene>
    <name evidence="1" type="ORF">M408DRAFT_331941</name>
</gene>
<reference evidence="1 2" key="1">
    <citation type="submission" date="2014-04" db="EMBL/GenBank/DDBJ databases">
        <authorList>
            <consortium name="DOE Joint Genome Institute"/>
            <person name="Kuo A."/>
            <person name="Zuccaro A."/>
            <person name="Kohler A."/>
            <person name="Nagy L.G."/>
            <person name="Floudas D."/>
            <person name="Copeland A."/>
            <person name="Barry K.W."/>
            <person name="Cichocki N."/>
            <person name="Veneault-Fourrey C."/>
            <person name="LaButti K."/>
            <person name="Lindquist E.A."/>
            <person name="Lipzen A."/>
            <person name="Lundell T."/>
            <person name="Morin E."/>
            <person name="Murat C."/>
            <person name="Sun H."/>
            <person name="Tunlid A."/>
            <person name="Henrissat B."/>
            <person name="Grigoriev I.V."/>
            <person name="Hibbett D.S."/>
            <person name="Martin F."/>
            <person name="Nordberg H.P."/>
            <person name="Cantor M.N."/>
            <person name="Hua S.X."/>
        </authorList>
    </citation>
    <scope>NUCLEOTIDE SEQUENCE [LARGE SCALE GENOMIC DNA]</scope>
    <source>
        <strain evidence="1 2">MAFF 305830</strain>
    </source>
</reference>
<accession>A0A0C2X4B0</accession>
<protein>
    <submittedName>
        <fullName evidence="1">Uncharacterized protein</fullName>
    </submittedName>
</protein>
<evidence type="ECO:0000313" key="2">
    <source>
        <dbReference type="Proteomes" id="UP000054097"/>
    </source>
</evidence>
<keyword evidence="2" id="KW-1185">Reference proteome</keyword>